<dbReference type="SUPFAM" id="SSF54909">
    <property type="entry name" value="Dimeric alpha+beta barrel"/>
    <property type="match status" value="1"/>
</dbReference>
<feature type="domain" description="ABM" evidence="1">
    <location>
        <begin position="5"/>
        <end position="93"/>
    </location>
</feature>
<keyword evidence="2" id="KW-0560">Oxidoreductase</keyword>
<reference evidence="2 3" key="1">
    <citation type="submission" date="2007-01" db="EMBL/GenBank/DDBJ databases">
        <authorList>
            <person name="Haygood M."/>
            <person name="Podell S."/>
            <person name="Anderson C."/>
            <person name="Hopkinson B."/>
            <person name="Roe K."/>
            <person name="Barbeau K."/>
            <person name="Gaasterland T."/>
            <person name="Ferriera S."/>
            <person name="Johnson J."/>
            <person name="Kravitz S."/>
            <person name="Beeson K."/>
            <person name="Sutton G."/>
            <person name="Rogers Y.-H."/>
            <person name="Friedman R."/>
            <person name="Frazier M."/>
            <person name="Venter J.C."/>
        </authorList>
    </citation>
    <scope>NUCLEOTIDE SEQUENCE [LARGE SCALE GENOMIC DNA]</scope>
    <source>
        <strain evidence="2 3">ATCC 23134</strain>
    </source>
</reference>
<dbReference type="InterPro" id="IPR050744">
    <property type="entry name" value="AI-2_Isomerase_LsrG"/>
</dbReference>
<comment type="caution">
    <text evidence="2">The sequence shown here is derived from an EMBL/GenBank/DDBJ whole genome shotgun (WGS) entry which is preliminary data.</text>
</comment>
<gene>
    <name evidence="2" type="ORF">M23134_08331</name>
</gene>
<protein>
    <submittedName>
        <fullName evidence="2">Antibiotic biosynthesis monooxygenase</fullName>
    </submittedName>
</protein>
<dbReference type="Gene3D" id="3.30.70.100">
    <property type="match status" value="1"/>
</dbReference>
<accession>A1ZQK7</accession>
<dbReference type="PROSITE" id="PS51725">
    <property type="entry name" value="ABM"/>
    <property type="match status" value="1"/>
</dbReference>
<dbReference type="OrthoDB" id="9806189at2"/>
<evidence type="ECO:0000259" key="1">
    <source>
        <dbReference type="PROSITE" id="PS51725"/>
    </source>
</evidence>
<dbReference type="InterPro" id="IPR011008">
    <property type="entry name" value="Dimeric_a/b-barrel"/>
</dbReference>
<dbReference type="AlphaFoldDB" id="A1ZQK7"/>
<dbReference type="Proteomes" id="UP000004095">
    <property type="component" value="Unassembled WGS sequence"/>
</dbReference>
<proteinExistence type="predicted"/>
<dbReference type="PANTHER" id="PTHR33336">
    <property type="entry name" value="QUINOL MONOOXYGENASE YGIN-RELATED"/>
    <property type="match status" value="1"/>
</dbReference>
<evidence type="ECO:0000313" key="2">
    <source>
        <dbReference type="EMBL" id="EAY27379.1"/>
    </source>
</evidence>
<dbReference type="Pfam" id="PF03992">
    <property type="entry name" value="ABM"/>
    <property type="match status" value="1"/>
</dbReference>
<organism evidence="2 3">
    <name type="scientific">Microscilla marina ATCC 23134</name>
    <dbReference type="NCBI Taxonomy" id="313606"/>
    <lineage>
        <taxon>Bacteria</taxon>
        <taxon>Pseudomonadati</taxon>
        <taxon>Bacteroidota</taxon>
        <taxon>Cytophagia</taxon>
        <taxon>Cytophagales</taxon>
        <taxon>Microscillaceae</taxon>
        <taxon>Microscilla</taxon>
    </lineage>
</organism>
<dbReference type="InterPro" id="IPR007138">
    <property type="entry name" value="ABM_dom"/>
</dbReference>
<dbReference type="GO" id="GO:0004497">
    <property type="term" value="F:monooxygenase activity"/>
    <property type="evidence" value="ECO:0007669"/>
    <property type="project" value="UniProtKB-KW"/>
</dbReference>
<evidence type="ECO:0000313" key="3">
    <source>
        <dbReference type="Proteomes" id="UP000004095"/>
    </source>
</evidence>
<sequence>MSIQVFTVASLEAKEGKLEELKQILVGLAEKTRQEKGNIEYLIIEDPSKPHSLFSIEKWENEEAESKHWKTPHLKDTLAKAEGLLAGEPTMHINKGNLLF</sequence>
<keyword evidence="2" id="KW-0503">Monooxygenase</keyword>
<name>A1ZQK7_MICM2</name>
<keyword evidence="3" id="KW-1185">Reference proteome</keyword>
<dbReference type="EMBL" id="AAWS01000024">
    <property type="protein sequence ID" value="EAY27379.1"/>
    <property type="molecule type" value="Genomic_DNA"/>
</dbReference>
<dbReference type="RefSeq" id="WP_002699767.1">
    <property type="nucleotide sequence ID" value="NZ_AAWS01000024.1"/>
</dbReference>
<dbReference type="eggNOG" id="COG1359">
    <property type="taxonomic scope" value="Bacteria"/>
</dbReference>
<dbReference type="PANTHER" id="PTHR33336:SF15">
    <property type="entry name" value="ABM DOMAIN-CONTAINING PROTEIN"/>
    <property type="match status" value="1"/>
</dbReference>